<comment type="caution">
    <text evidence="1">The sequence shown here is derived from an EMBL/GenBank/DDBJ whole genome shotgun (WGS) entry which is preliminary data.</text>
</comment>
<dbReference type="Proteomes" id="UP000186601">
    <property type="component" value="Unassembled WGS sequence"/>
</dbReference>
<proteinExistence type="predicted"/>
<accession>A0A2R6QEZ7</accession>
<evidence type="ECO:0000313" key="2">
    <source>
        <dbReference type="Proteomes" id="UP000186601"/>
    </source>
</evidence>
<dbReference type="EMBL" id="MLYV02000348">
    <property type="protein sequence ID" value="PSS06883.1"/>
    <property type="molecule type" value="Genomic_DNA"/>
</dbReference>
<sequence>MGSILTKRTRVEMITTKSTKAPLDLLRLGDDLLLQIFILLSAKDIVAVREEPTIVRFDQTRSITWIRLVHGQWMLVASSSPKESTLTLYSLTSFQDGKPELLASTQLPGPVSSGEVEVQEDQLVVALCFQSP</sequence>
<reference evidence="1 2" key="1">
    <citation type="submission" date="2018-02" db="EMBL/GenBank/DDBJ databases">
        <title>Genome sequence of the basidiomycete white-rot fungus Phlebia centrifuga.</title>
        <authorList>
            <person name="Granchi Z."/>
            <person name="Peng M."/>
            <person name="de Vries R.P."/>
            <person name="Hilden K."/>
            <person name="Makela M.R."/>
            <person name="Grigoriev I."/>
            <person name="Riley R."/>
        </authorList>
    </citation>
    <scope>NUCLEOTIDE SEQUENCE [LARGE SCALE GENOMIC DNA]</scope>
    <source>
        <strain evidence="1 2">FBCC195</strain>
    </source>
</reference>
<organism evidence="1 2">
    <name type="scientific">Hermanssonia centrifuga</name>
    <dbReference type="NCBI Taxonomy" id="98765"/>
    <lineage>
        <taxon>Eukaryota</taxon>
        <taxon>Fungi</taxon>
        <taxon>Dikarya</taxon>
        <taxon>Basidiomycota</taxon>
        <taxon>Agaricomycotina</taxon>
        <taxon>Agaricomycetes</taxon>
        <taxon>Polyporales</taxon>
        <taxon>Meruliaceae</taxon>
        <taxon>Hermanssonia</taxon>
    </lineage>
</organism>
<keyword evidence="2" id="KW-1185">Reference proteome</keyword>
<protein>
    <submittedName>
        <fullName evidence="1">Uncharacterized protein</fullName>
    </submittedName>
</protein>
<name>A0A2R6QEZ7_9APHY</name>
<gene>
    <name evidence="1" type="ORF">PHLCEN_2v3511</name>
</gene>
<evidence type="ECO:0000313" key="1">
    <source>
        <dbReference type="EMBL" id="PSS06883.1"/>
    </source>
</evidence>
<dbReference type="AlphaFoldDB" id="A0A2R6QEZ7"/>
<dbReference type="OrthoDB" id="2802287at2759"/>